<evidence type="ECO:0000313" key="1">
    <source>
        <dbReference type="EMBL" id="GAH02337.1"/>
    </source>
</evidence>
<dbReference type="AlphaFoldDB" id="X1C4P3"/>
<dbReference type="EMBL" id="BART01026891">
    <property type="protein sequence ID" value="GAH02337.1"/>
    <property type="molecule type" value="Genomic_DNA"/>
</dbReference>
<gene>
    <name evidence="1" type="ORF">S01H4_47819</name>
</gene>
<reference evidence="1" key="1">
    <citation type="journal article" date="2014" name="Front. Microbiol.">
        <title>High frequency of phylogenetically diverse reductive dehalogenase-homologous genes in deep subseafloor sedimentary metagenomes.</title>
        <authorList>
            <person name="Kawai M."/>
            <person name="Futagami T."/>
            <person name="Toyoda A."/>
            <person name="Takaki Y."/>
            <person name="Nishi S."/>
            <person name="Hori S."/>
            <person name="Arai W."/>
            <person name="Tsubouchi T."/>
            <person name="Morono Y."/>
            <person name="Uchiyama I."/>
            <person name="Ito T."/>
            <person name="Fujiyama A."/>
            <person name="Inagaki F."/>
            <person name="Takami H."/>
        </authorList>
    </citation>
    <scope>NUCLEOTIDE SEQUENCE</scope>
    <source>
        <strain evidence="1">Expedition CK06-06</strain>
    </source>
</reference>
<sequence length="185" mass="19878">FRNGLNKIDAQRINDTRETINKETLIGFEGIAEASPLVSFVSESGDINRYAHGPLLLLLDRADAVPPPALLPVFELLDQAGPYTTLVATRPGIGGEPLSRIARAVIPGDSYDVIHLGLHPRSKGWINLVKEALEAQFGSQFLTLPESVRNSIMIFSRDSIKVAVELVAGCTSGGGVCTNSELVDK</sequence>
<protein>
    <submittedName>
        <fullName evidence="1">Uncharacterized protein</fullName>
    </submittedName>
</protein>
<accession>X1C4P3</accession>
<name>X1C4P3_9ZZZZ</name>
<feature type="non-terminal residue" evidence="1">
    <location>
        <position position="1"/>
    </location>
</feature>
<organism evidence="1">
    <name type="scientific">marine sediment metagenome</name>
    <dbReference type="NCBI Taxonomy" id="412755"/>
    <lineage>
        <taxon>unclassified sequences</taxon>
        <taxon>metagenomes</taxon>
        <taxon>ecological metagenomes</taxon>
    </lineage>
</organism>
<proteinExistence type="predicted"/>
<comment type="caution">
    <text evidence="1">The sequence shown here is derived from an EMBL/GenBank/DDBJ whole genome shotgun (WGS) entry which is preliminary data.</text>
</comment>